<dbReference type="PANTHER" id="PTHR48081">
    <property type="entry name" value="AB HYDROLASE SUPERFAMILY PROTEIN C4A8.06C"/>
    <property type="match status" value="1"/>
</dbReference>
<dbReference type="Proteomes" id="UP001187682">
    <property type="component" value="Unassembled WGS sequence"/>
</dbReference>
<sequence>MASSLAAIKFILSKIPVLFKTIVFHALSLSPTCHKWTLRTELTVTMLREFITNAPPSTITQQQAMFLTDPGVKGSVWVSKTTFPAPADDGHGPQNLLFKAIHDLKTGTEEFTKPYLQDVEGEWVGYRAGATANTPEPTAMSEREKYENLTRRMNTDATLLYFHGGSYYLMDPVSIRPLVTKYATLANGRVFSVRYRLAPQYPFPAALLDGLVAYLSLLYPPPGAFHEPIPASRIILCGDSAGGNLTSALLQLLLQFHRDTPNGEEPSVMFHGTKVLIPLPRGIALNSPSMDLTRSMHGTEYDAIWDYLPPPSLSPTESPPCAIWPSDPPRADLFCEGSALCHPLVSPLAAPSWAGSPPIFIACGQERLTDECKVFAQEAARSGVPIVWEQYEAMPHCFSTVLGDSVEGQAYFESWATFIQSVTSNPAEMTTKGAFITARTLERTLVDVYSLLDMSEQDVRDSMERGRKVIIDRFSRGKGSKSHSIAP</sequence>
<evidence type="ECO:0000256" key="1">
    <source>
        <dbReference type="ARBA" id="ARBA00022801"/>
    </source>
</evidence>
<evidence type="ECO:0000313" key="3">
    <source>
        <dbReference type="EMBL" id="SPN96488.1"/>
    </source>
</evidence>
<proteinExistence type="predicted"/>
<evidence type="ECO:0000313" key="4">
    <source>
        <dbReference type="Proteomes" id="UP001187682"/>
    </source>
</evidence>
<dbReference type="Pfam" id="PF07859">
    <property type="entry name" value="Abhydrolase_3"/>
    <property type="match status" value="1"/>
</dbReference>
<name>A0AAE8SQI4_9PEZI</name>
<protein>
    <submittedName>
        <fullName evidence="3">Related to lipase/esterase</fullName>
    </submittedName>
</protein>
<gene>
    <name evidence="3" type="ORF">DNG_00016</name>
</gene>
<comment type="caution">
    <text evidence="3">The sequence shown here is derived from an EMBL/GenBank/DDBJ whole genome shotgun (WGS) entry which is preliminary data.</text>
</comment>
<evidence type="ECO:0000259" key="2">
    <source>
        <dbReference type="Pfam" id="PF07859"/>
    </source>
</evidence>
<accession>A0AAE8SQI4</accession>
<feature type="domain" description="Alpha/beta hydrolase fold-3" evidence="2">
    <location>
        <begin position="159"/>
        <end position="398"/>
    </location>
</feature>
<dbReference type="EMBL" id="ONZQ02000001">
    <property type="protein sequence ID" value="SPN96488.1"/>
    <property type="molecule type" value="Genomic_DNA"/>
</dbReference>
<organism evidence="3 4">
    <name type="scientific">Cephalotrichum gorgonifer</name>
    <dbReference type="NCBI Taxonomy" id="2041049"/>
    <lineage>
        <taxon>Eukaryota</taxon>
        <taxon>Fungi</taxon>
        <taxon>Dikarya</taxon>
        <taxon>Ascomycota</taxon>
        <taxon>Pezizomycotina</taxon>
        <taxon>Sordariomycetes</taxon>
        <taxon>Hypocreomycetidae</taxon>
        <taxon>Microascales</taxon>
        <taxon>Microascaceae</taxon>
        <taxon>Cephalotrichum</taxon>
    </lineage>
</organism>
<dbReference type="InterPro" id="IPR050300">
    <property type="entry name" value="GDXG_lipolytic_enzyme"/>
</dbReference>
<dbReference type="PANTHER" id="PTHR48081:SF25">
    <property type="entry name" value="PUTATIVE (AFU_ORTHOLOGUE AFUA_3G11560)-RELATED"/>
    <property type="match status" value="1"/>
</dbReference>
<dbReference type="GO" id="GO:0016787">
    <property type="term" value="F:hydrolase activity"/>
    <property type="evidence" value="ECO:0007669"/>
    <property type="project" value="UniProtKB-KW"/>
</dbReference>
<dbReference type="InterPro" id="IPR013094">
    <property type="entry name" value="AB_hydrolase_3"/>
</dbReference>
<reference evidence="3" key="1">
    <citation type="submission" date="2018-03" db="EMBL/GenBank/DDBJ databases">
        <authorList>
            <person name="Guldener U."/>
        </authorList>
    </citation>
    <scope>NUCLEOTIDE SEQUENCE</scope>
</reference>
<dbReference type="InterPro" id="IPR029058">
    <property type="entry name" value="AB_hydrolase_fold"/>
</dbReference>
<dbReference type="Gene3D" id="3.40.50.1820">
    <property type="entry name" value="alpha/beta hydrolase"/>
    <property type="match status" value="1"/>
</dbReference>
<keyword evidence="1" id="KW-0378">Hydrolase</keyword>
<dbReference type="SUPFAM" id="SSF53474">
    <property type="entry name" value="alpha/beta-Hydrolases"/>
    <property type="match status" value="1"/>
</dbReference>
<keyword evidence="4" id="KW-1185">Reference proteome</keyword>
<dbReference type="AlphaFoldDB" id="A0AAE8SQI4"/>